<evidence type="ECO:0000313" key="2">
    <source>
        <dbReference type="Proteomes" id="UP001557484"/>
    </source>
</evidence>
<dbReference type="Pfam" id="PF12228">
    <property type="entry name" value="DUF3604"/>
    <property type="match status" value="1"/>
</dbReference>
<proteinExistence type="predicted"/>
<sequence>MTACFSVVSKGFLRTLRFVLFASLALVLVAGLHAEEVVSKDSSEDQSGYRESRQPCLNRDSQRQVFFGDTHVHTKYSLDASTQGTRTSPADAYRFARGAELGVQPWTADGKPLRRLRLDRPLDFAVVTDHAELFGEVEMCQTPSFESYTSWQCKVYRNFPRAAFFLFNTQSSRGKRLGMCGEDGAFCRDAGLRPWQEIQHAAEAAYDRSEDCEFTSFVAYEWTGASANLANLHRNILFKNKQVPTLPLSFIDTPSAPLLWDALDRDCVNAGTGCEVLVIPHNSNLSDGYMFSLARDDGGPITAEDAKQRARLERLVELMQHKGSSECFYDPLNSADELCGFEQLPYGTFADKFVGKILPFMSKPPKPDAGFIRDVLRDGMAQEQRLGVNPFKLGFIASSDTHLGAPGAVAEQGFLGHGGAGVPVGEEVPEGLPDDLEFNPGGLAAVWAEENSRTSLFEGMQRRETYGTSGPRISLRFFGGDELLPEDICERSDYVALGYEHGVAMGGDLSLLDASASPVFTAFAKMDAGRSGRPGMPLQRIQIIKGSVDDKGQRDEKVIDIAGDAASDAGVNLKTCETFGRGYTQLCGRWKDPQFDPAEHAYYYARVVENPSCRWSQQICVAAKVDCDDPSTIKPGYEQCCVAAHRPIIQERAWSSPIWFSPMAELSPKPMQDANTVGGPLP</sequence>
<keyword evidence="2" id="KW-1185">Reference proteome</keyword>
<dbReference type="Proteomes" id="UP001557484">
    <property type="component" value="Unassembled WGS sequence"/>
</dbReference>
<accession>A0ABV3TWV9</accession>
<gene>
    <name evidence="1" type="ORF">AB4875_09120</name>
</gene>
<comment type="caution">
    <text evidence="1">The sequence shown here is derived from an EMBL/GenBank/DDBJ whole genome shotgun (WGS) entry which is preliminary data.</text>
</comment>
<evidence type="ECO:0000313" key="1">
    <source>
        <dbReference type="EMBL" id="MEX1665652.1"/>
    </source>
</evidence>
<organism evidence="1 2">
    <name type="scientific">Zhongshania arctica</name>
    <dbReference type="NCBI Taxonomy" id="3238302"/>
    <lineage>
        <taxon>Bacteria</taxon>
        <taxon>Pseudomonadati</taxon>
        <taxon>Pseudomonadota</taxon>
        <taxon>Gammaproteobacteria</taxon>
        <taxon>Cellvibrionales</taxon>
        <taxon>Spongiibacteraceae</taxon>
        <taxon>Zhongshania</taxon>
    </lineage>
</organism>
<dbReference type="RefSeq" id="WP_368375753.1">
    <property type="nucleotide sequence ID" value="NZ_JBFRYB010000001.1"/>
</dbReference>
<protein>
    <submittedName>
        <fullName evidence="1">DUF3604 domain-containing protein</fullName>
    </submittedName>
</protein>
<dbReference type="InterPro" id="IPR022028">
    <property type="entry name" value="DUF3604"/>
</dbReference>
<dbReference type="EMBL" id="JBFRYB010000001">
    <property type="protein sequence ID" value="MEX1665652.1"/>
    <property type="molecule type" value="Genomic_DNA"/>
</dbReference>
<name>A0ABV3TWV9_9GAMM</name>
<reference evidence="1 2" key="1">
    <citation type="journal article" date="2011" name="Int. J. Syst. Evol. Microbiol.">
        <title>Zhongshania antarctica gen. nov., sp. nov. and Zhongshania guokunii sp. nov., gammaproteobacteria respectively isolated from coastal attached (fast) ice and surface seawater of the Antarctic.</title>
        <authorList>
            <person name="Li H.J."/>
            <person name="Zhang X.Y."/>
            <person name="Chen C.X."/>
            <person name="Zhang Y.J."/>
            <person name="Gao Z.M."/>
            <person name="Yu Y."/>
            <person name="Chen X.L."/>
            <person name="Chen B."/>
            <person name="Zhang Y.Z."/>
        </authorList>
    </citation>
    <scope>NUCLEOTIDE SEQUENCE [LARGE SCALE GENOMIC DNA]</scope>
    <source>
        <strain evidence="1 2">R06B22</strain>
    </source>
</reference>